<name>A0A8S1EHS1_9PELO</name>
<proteinExistence type="predicted"/>
<feature type="compositionally biased region" description="Acidic residues" evidence="1">
    <location>
        <begin position="259"/>
        <end position="268"/>
    </location>
</feature>
<comment type="caution">
    <text evidence="2">The sequence shown here is derived from an EMBL/GenBank/DDBJ whole genome shotgun (WGS) entry which is preliminary data.</text>
</comment>
<dbReference type="Proteomes" id="UP000494206">
    <property type="component" value="Unassembled WGS sequence"/>
</dbReference>
<feature type="region of interest" description="Disordered" evidence="1">
    <location>
        <begin position="259"/>
        <end position="318"/>
    </location>
</feature>
<feature type="compositionally biased region" description="Basic and acidic residues" evidence="1">
    <location>
        <begin position="295"/>
        <end position="305"/>
    </location>
</feature>
<protein>
    <submittedName>
        <fullName evidence="2">Uncharacterized protein</fullName>
    </submittedName>
</protein>
<feature type="compositionally biased region" description="Basic and acidic residues" evidence="1">
    <location>
        <begin position="1"/>
        <end position="19"/>
    </location>
</feature>
<accession>A0A8S1EHS1</accession>
<organism evidence="2 3">
    <name type="scientific">Caenorhabditis bovis</name>
    <dbReference type="NCBI Taxonomy" id="2654633"/>
    <lineage>
        <taxon>Eukaryota</taxon>
        <taxon>Metazoa</taxon>
        <taxon>Ecdysozoa</taxon>
        <taxon>Nematoda</taxon>
        <taxon>Chromadorea</taxon>
        <taxon>Rhabditida</taxon>
        <taxon>Rhabditina</taxon>
        <taxon>Rhabditomorpha</taxon>
        <taxon>Rhabditoidea</taxon>
        <taxon>Rhabditidae</taxon>
        <taxon>Peloderinae</taxon>
        <taxon>Caenorhabditis</taxon>
    </lineage>
</organism>
<gene>
    <name evidence="2" type="ORF">CBOVIS_LOCUS2450</name>
</gene>
<keyword evidence="3" id="KW-1185">Reference proteome</keyword>
<feature type="region of interest" description="Disordered" evidence="1">
    <location>
        <begin position="1"/>
        <end position="62"/>
    </location>
</feature>
<reference evidence="2 3" key="1">
    <citation type="submission" date="2020-04" db="EMBL/GenBank/DDBJ databases">
        <authorList>
            <person name="Laetsch R D."/>
            <person name="Stevens L."/>
            <person name="Kumar S."/>
            <person name="Blaxter L. M."/>
        </authorList>
    </citation>
    <scope>NUCLEOTIDE SEQUENCE [LARGE SCALE GENOMIC DNA]</scope>
</reference>
<evidence type="ECO:0000313" key="2">
    <source>
        <dbReference type="EMBL" id="CAB3399303.1"/>
    </source>
</evidence>
<feature type="compositionally biased region" description="Acidic residues" evidence="1">
    <location>
        <begin position="21"/>
        <end position="40"/>
    </location>
</feature>
<evidence type="ECO:0000313" key="3">
    <source>
        <dbReference type="Proteomes" id="UP000494206"/>
    </source>
</evidence>
<evidence type="ECO:0000256" key="1">
    <source>
        <dbReference type="SAM" id="MobiDB-lite"/>
    </source>
</evidence>
<dbReference type="AlphaFoldDB" id="A0A8S1EHS1"/>
<dbReference type="EMBL" id="CADEPM010000002">
    <property type="protein sequence ID" value="CAB3399303.1"/>
    <property type="molecule type" value="Genomic_DNA"/>
</dbReference>
<sequence>MERNEEIEESVVKVEKVVEAQEAEEKDQEDEQKADDNEQVEGEKQDQEQQLNQIEVKEDEESDIDTKEYWEIFLSLPEYSNLILSTPKLLDEDVAHSTDIEIDNNNCILEYIMGWVLTYEKDLVRHSQLQDKTPVEMIGIQVCLNVLARYHKGEHITFYEFLLEFSDVFSKALNDPGDKKESYFAAMESDILRPHHSLDGGYKRILCPIDQLVFRTFEIVEDDPRYYMKSEFEIEQELIAEMRARGEIEVEPIKIIIDDSDTDDEVESDKDVPTSSTAAKKEATNEHVLPSSVKRKTETFEKPEDNLAISKRMKRNDQ</sequence>